<evidence type="ECO:0000259" key="3">
    <source>
        <dbReference type="Pfam" id="PF00703"/>
    </source>
</evidence>
<feature type="compositionally biased region" description="Pro residues" evidence="2">
    <location>
        <begin position="662"/>
        <end position="672"/>
    </location>
</feature>
<keyword evidence="7" id="KW-1185">Reference proteome</keyword>
<feature type="domain" description="Glycoside hydrolase family 2 catalytic" evidence="4">
    <location>
        <begin position="323"/>
        <end position="479"/>
    </location>
</feature>
<organism evidence="6 7">
    <name type="scientific">Capsulimonas corticalis</name>
    <dbReference type="NCBI Taxonomy" id="2219043"/>
    <lineage>
        <taxon>Bacteria</taxon>
        <taxon>Bacillati</taxon>
        <taxon>Armatimonadota</taxon>
        <taxon>Armatimonadia</taxon>
        <taxon>Capsulimonadales</taxon>
        <taxon>Capsulimonadaceae</taxon>
        <taxon>Capsulimonas</taxon>
    </lineage>
</organism>
<gene>
    <name evidence="6" type="ORF">CCAX7_40710</name>
</gene>
<evidence type="ECO:0000313" key="7">
    <source>
        <dbReference type="Proteomes" id="UP000287394"/>
    </source>
</evidence>
<dbReference type="AlphaFoldDB" id="A0A402D6B7"/>
<dbReference type="Pfam" id="PF02836">
    <property type="entry name" value="Glyco_hydro_2_C"/>
    <property type="match status" value="1"/>
</dbReference>
<dbReference type="SUPFAM" id="SSF49785">
    <property type="entry name" value="Galactose-binding domain-like"/>
    <property type="match status" value="2"/>
</dbReference>
<dbReference type="InterPro" id="IPR013783">
    <property type="entry name" value="Ig-like_fold"/>
</dbReference>
<dbReference type="KEGG" id="ccot:CCAX7_40710"/>
<dbReference type="GO" id="GO:0005975">
    <property type="term" value="P:carbohydrate metabolic process"/>
    <property type="evidence" value="ECO:0007669"/>
    <property type="project" value="InterPro"/>
</dbReference>
<evidence type="ECO:0000259" key="5">
    <source>
        <dbReference type="Pfam" id="PF02837"/>
    </source>
</evidence>
<dbReference type="InterPro" id="IPR006103">
    <property type="entry name" value="Glyco_hydro_2_cat"/>
</dbReference>
<feature type="region of interest" description="Disordered" evidence="2">
    <location>
        <begin position="650"/>
        <end position="672"/>
    </location>
</feature>
<evidence type="ECO:0000256" key="1">
    <source>
        <dbReference type="ARBA" id="ARBA00007401"/>
    </source>
</evidence>
<dbReference type="GO" id="GO:0004553">
    <property type="term" value="F:hydrolase activity, hydrolyzing O-glycosyl compounds"/>
    <property type="evidence" value="ECO:0007669"/>
    <property type="project" value="InterPro"/>
</dbReference>
<dbReference type="InterPro" id="IPR051913">
    <property type="entry name" value="GH2_Domain-Containing"/>
</dbReference>
<protein>
    <submittedName>
        <fullName evidence="6">Beta-galactosidase</fullName>
    </submittedName>
</protein>
<dbReference type="InterPro" id="IPR006104">
    <property type="entry name" value="Glyco_hydro_2_N"/>
</dbReference>
<dbReference type="Gene3D" id="3.20.20.80">
    <property type="entry name" value="Glycosidases"/>
    <property type="match status" value="1"/>
</dbReference>
<feature type="domain" description="Glycoside hydrolase family 2 immunoglobulin-like beta-sandwich" evidence="3">
    <location>
        <begin position="195"/>
        <end position="320"/>
    </location>
</feature>
<reference evidence="6 7" key="1">
    <citation type="journal article" date="2019" name="Int. J. Syst. Evol. Microbiol.">
        <title>Capsulimonas corticalis gen. nov., sp. nov., an aerobic capsulated bacterium, of a novel bacterial order, Capsulimonadales ord. nov., of the class Armatimonadia of the phylum Armatimonadetes.</title>
        <authorList>
            <person name="Li J."/>
            <person name="Kudo C."/>
            <person name="Tonouchi A."/>
        </authorList>
    </citation>
    <scope>NUCLEOTIDE SEQUENCE [LARGE SCALE GENOMIC DNA]</scope>
    <source>
        <strain evidence="6 7">AX-7</strain>
    </source>
</reference>
<dbReference type="PANTHER" id="PTHR42732">
    <property type="entry name" value="BETA-GALACTOSIDASE"/>
    <property type="match status" value="1"/>
</dbReference>
<dbReference type="InterPro" id="IPR017853">
    <property type="entry name" value="GH"/>
</dbReference>
<proteinExistence type="inferred from homology"/>
<dbReference type="Gene3D" id="2.60.120.260">
    <property type="entry name" value="Galactose-binding domain-like"/>
    <property type="match status" value="2"/>
</dbReference>
<dbReference type="InterPro" id="IPR006102">
    <property type="entry name" value="Ig-like_GH2"/>
</dbReference>
<sequence length="1067" mass="117191">MNGRWRFEPVPVPAGYPRDTGVPPELPPPSDDDWDPTPIKIPSPWNVNTWGNGRNVGAGTDRPYQPSSLYYPSYPESWDHAEMGWLRRSFTVPASWRDKRVTLHFEAVAGECEVRVNGRSAGRHFDDFLPFDVDVTDLIRRGGSNELLVGVRSQNLFNHRSAKYPNFLKPYPHGSSLDGIVGIWQDVSLVALPTVRISETFVQPLVDKNTLLVQATVRNDTGLAQHIRVGGNVRPWINLAGKDVLSAPEPKSRLGEPVLAVPDVSVDIPAHSQQIVTWKTLVNGRLSFWTPDTPRLYGLVLRAARRGQTADAQYTRFGWRQLKIHGRDLLLNGGKIQLTGDLSHPFGPFMMSRRFVYAWFTMIKGFGGNAVRPHAQPYPRYYMDMADEMGVMVLDETGIFGSAIALNLEDPAAWPRFEAEYHGLIQRDRNHPSVFGWSVGNEMFAVFGQASQEDRGAYRTRLAALARTSTQLDPTRPWESCDGDKDLEGGIPTWSAHFGHGLWTQNLPPVSVDKPRMVGESGGTYYARPEQLAVFNGDRAYESYAGRNEALGIDVYQNVVQMARPSLTFYSASETVWFGLEHLNLGYHDYARLPNASDGITFGSYVEGRPGMQLERIPPYVTTLNPGWDPSLPLYKPLAMFEGMKAALHRPSPTPGSWDHPSPQPARSAPPAPAQTVVVFAGDRSGDLYQRLNLLGTPFASNDADAARAMTLIVDGQALKSEDVAAIQQQIHAVTARGGAAIVMIRDQSAPMDLIGKLLPAPIAATSRQSTMLDIHHGGPWVDSFGLPDTYFAENSVDKHITKCGLGGAFVDGGSTLLSASNTDWSLFNNVPEVAKCGAVVLYEHLLKPSGAALVTRKMGAGTIAVSAIDYEPTADAYLQFWRRLLSNIGVQMQPVRQKWLVPTAFQGDNGATWRYTTDKPADDWISPDFDSGAWKSGSSGFGDDVPGAKPRTPWNTGDIWLRAEFSATPEELANVNLLVHHDEDLEVYVNGTRIYQASGFITQYQPITLTAEERKAFHPGRNVVAAHCHQTAGGQYVDVGIVSGAVISSGAAAPGHDLLLNGPKDQ</sequence>
<name>A0A402D6B7_9BACT</name>
<dbReference type="InterPro" id="IPR008979">
    <property type="entry name" value="Galactose-bd-like_sf"/>
</dbReference>
<accession>A0A402D6B7</accession>
<dbReference type="Pfam" id="PF00703">
    <property type="entry name" value="Glyco_hydro_2"/>
    <property type="match status" value="1"/>
</dbReference>
<dbReference type="PANTHER" id="PTHR42732:SF1">
    <property type="entry name" value="BETA-MANNOSIDASE"/>
    <property type="match status" value="1"/>
</dbReference>
<feature type="domain" description="Glycosyl hydrolases family 2 sugar binding" evidence="5">
    <location>
        <begin position="2"/>
        <end position="192"/>
    </location>
</feature>
<comment type="similarity">
    <text evidence="1">Belongs to the glycosyl hydrolase 2 family.</text>
</comment>
<dbReference type="Proteomes" id="UP000287394">
    <property type="component" value="Chromosome"/>
</dbReference>
<dbReference type="Gene3D" id="2.60.40.10">
    <property type="entry name" value="Immunoglobulins"/>
    <property type="match status" value="1"/>
</dbReference>
<evidence type="ECO:0000259" key="4">
    <source>
        <dbReference type="Pfam" id="PF02836"/>
    </source>
</evidence>
<feature type="region of interest" description="Disordered" evidence="2">
    <location>
        <begin position="1"/>
        <end position="33"/>
    </location>
</feature>
<dbReference type="SUPFAM" id="SSF51445">
    <property type="entry name" value="(Trans)glycosidases"/>
    <property type="match status" value="1"/>
</dbReference>
<evidence type="ECO:0000256" key="2">
    <source>
        <dbReference type="SAM" id="MobiDB-lite"/>
    </source>
</evidence>
<dbReference type="Pfam" id="PF02837">
    <property type="entry name" value="Glyco_hydro_2_N"/>
    <property type="match status" value="1"/>
</dbReference>
<evidence type="ECO:0000313" key="6">
    <source>
        <dbReference type="EMBL" id="BDI32020.1"/>
    </source>
</evidence>
<dbReference type="EMBL" id="AP025739">
    <property type="protein sequence ID" value="BDI32020.1"/>
    <property type="molecule type" value="Genomic_DNA"/>
</dbReference>